<reference evidence="1 2" key="1">
    <citation type="journal article" date="2016" name="Genome Announc.">
        <title>Draft Genome Sequence of the Thermotolerant Cyanobacterium Desertifilum sp. IPPAS B-1220.</title>
        <authorList>
            <person name="Mironov K.S."/>
            <person name="Sinetova M.A."/>
            <person name="Bolatkhan K."/>
            <person name="Zayadan B.K."/>
            <person name="Ustinova V.V."/>
            <person name="Kupriyanova E.V."/>
            <person name="Skrypnik A.N."/>
            <person name="Gogoleva N.E."/>
            <person name="Gogolev Y.V."/>
            <person name="Los D.A."/>
        </authorList>
    </citation>
    <scope>NUCLEOTIDE SEQUENCE [LARGE SCALE GENOMIC DNA]</scope>
    <source>
        <strain evidence="1 2">IPPAS B-1220</strain>
    </source>
</reference>
<sequence length="204" mass="22511">MNSDDWLEIGTIVAAQGLDGELRVYPSSDFPERFLEPGTRWLQRSAEAEPEPVELLEGRMIPGKGIYAIVLEGVEDRDEAEAARGARLLVPDSDRPQLAEDEYHVVDLLGLEVYHQPSGDRLGTIANIIPAGNDLLEVQLDKPLIAASPEPEPPPTPEKRQKRSKPPKPQTTVLIPFVKEIVPIVDIPNRRVEVNPPPGLLEST</sequence>
<name>A0ACD5GZ62_9CYAN</name>
<dbReference type="Proteomes" id="UP000095472">
    <property type="component" value="Chromosome"/>
</dbReference>
<evidence type="ECO:0000313" key="2">
    <source>
        <dbReference type="Proteomes" id="UP000095472"/>
    </source>
</evidence>
<evidence type="ECO:0000313" key="1">
    <source>
        <dbReference type="EMBL" id="XPM65651.1"/>
    </source>
</evidence>
<dbReference type="EMBL" id="CP182909">
    <property type="protein sequence ID" value="XPM65651.1"/>
    <property type="molecule type" value="Genomic_DNA"/>
</dbReference>
<accession>A0ACD5GZ62</accession>
<protein>
    <submittedName>
        <fullName evidence="1">Ribosome maturation factor RimM</fullName>
    </submittedName>
</protein>
<keyword evidence="2" id="KW-1185">Reference proteome</keyword>
<proteinExistence type="predicted"/>
<organism evidence="1 2">
    <name type="scientific">Desertifilum tharense IPPAS B-1220</name>
    <dbReference type="NCBI Taxonomy" id="1781255"/>
    <lineage>
        <taxon>Bacteria</taxon>
        <taxon>Bacillati</taxon>
        <taxon>Cyanobacteriota</taxon>
        <taxon>Cyanophyceae</taxon>
        <taxon>Desertifilales</taxon>
        <taxon>Desertifilaceae</taxon>
        <taxon>Desertifilum</taxon>
    </lineage>
</organism>
<gene>
    <name evidence="1" type="primary">rimM</name>
    <name evidence="1" type="ORF">BH720_008505</name>
</gene>